<dbReference type="RefSeq" id="WP_204395091.1">
    <property type="nucleotide sequence ID" value="NZ_JAFBBW010000001.1"/>
</dbReference>
<evidence type="ECO:0000313" key="2">
    <source>
        <dbReference type="EMBL" id="MFC4829844.1"/>
    </source>
</evidence>
<proteinExistence type="predicted"/>
<accession>A0ABV9R8K5</accession>
<feature type="compositionally biased region" description="Basic and acidic residues" evidence="1">
    <location>
        <begin position="141"/>
        <end position="160"/>
    </location>
</feature>
<dbReference type="Proteomes" id="UP001595960">
    <property type="component" value="Unassembled WGS sequence"/>
</dbReference>
<dbReference type="EMBL" id="JBHSJC010000002">
    <property type="protein sequence ID" value="MFC4829844.1"/>
    <property type="molecule type" value="Genomic_DNA"/>
</dbReference>
<protein>
    <submittedName>
        <fullName evidence="2">Uncharacterized protein</fullName>
    </submittedName>
</protein>
<reference evidence="3" key="1">
    <citation type="journal article" date="2019" name="Int. J. Syst. Evol. Microbiol.">
        <title>The Global Catalogue of Microorganisms (GCM) 10K type strain sequencing project: providing services to taxonomists for standard genome sequencing and annotation.</title>
        <authorList>
            <consortium name="The Broad Institute Genomics Platform"/>
            <consortium name="The Broad Institute Genome Sequencing Center for Infectious Disease"/>
            <person name="Wu L."/>
            <person name="Ma J."/>
        </authorList>
    </citation>
    <scope>NUCLEOTIDE SEQUENCE [LARGE SCALE GENOMIC DNA]</scope>
    <source>
        <strain evidence="3">CGMCC 1.12192</strain>
    </source>
</reference>
<evidence type="ECO:0000256" key="1">
    <source>
        <dbReference type="SAM" id="MobiDB-lite"/>
    </source>
</evidence>
<comment type="caution">
    <text evidence="2">The sequence shown here is derived from an EMBL/GenBank/DDBJ whole genome shotgun (WGS) entry which is preliminary data.</text>
</comment>
<evidence type="ECO:0000313" key="3">
    <source>
        <dbReference type="Proteomes" id="UP001595960"/>
    </source>
</evidence>
<gene>
    <name evidence="2" type="ORF">ACFPER_13635</name>
</gene>
<sequence length="258" mass="26155">MSVVTAAATRWRDEGDFLRASAVRARAFAADDDGVRADFAASPRAADAVDEAARDAVLRLETGAASTADSAVSAGSTAGGAGFAVDREARAVVARPAGFDSAEACFELVEAGVAFVAAAFDPADVPVARVDAPDFDAAGRPADDDVDARGDRARGARPPDEPAGAGATASPRSADTPVPVPSGVSSSGPDRETEVTPTTYQPPASDAVEPLRTRAVRSRSCYGLSAGSAGDAPLRYPEGRHNGVSRSELADESPTNSP</sequence>
<keyword evidence="3" id="KW-1185">Reference proteome</keyword>
<name>A0ABV9R8K5_9MICO</name>
<feature type="region of interest" description="Disordered" evidence="1">
    <location>
        <begin position="134"/>
        <end position="258"/>
    </location>
</feature>
<organism evidence="2 3">
    <name type="scientific">Agromyces aurantiacus</name>
    <dbReference type="NCBI Taxonomy" id="165814"/>
    <lineage>
        <taxon>Bacteria</taxon>
        <taxon>Bacillati</taxon>
        <taxon>Actinomycetota</taxon>
        <taxon>Actinomycetes</taxon>
        <taxon>Micrococcales</taxon>
        <taxon>Microbacteriaceae</taxon>
        <taxon>Agromyces</taxon>
    </lineage>
</organism>